<gene>
    <name evidence="2" type="ORF">ABC977_04065</name>
</gene>
<evidence type="ECO:0000256" key="1">
    <source>
        <dbReference type="SAM" id="MobiDB-lite"/>
    </source>
</evidence>
<name>A0ABV4BAU7_9GAMM</name>
<feature type="region of interest" description="Disordered" evidence="1">
    <location>
        <begin position="1"/>
        <end position="44"/>
    </location>
</feature>
<reference evidence="2 3" key="1">
    <citation type="submission" date="2024-05" db="EMBL/GenBank/DDBJ databases">
        <title>Genome Sequence and Characterization of the New Strain Purple Sulfur Bacterium of Genus Thioalkalicoccus.</title>
        <authorList>
            <person name="Bryantseva I.A."/>
            <person name="Kyndt J.A."/>
            <person name="Imhoff J.F."/>
        </authorList>
    </citation>
    <scope>NUCLEOTIDE SEQUENCE [LARGE SCALE GENOMIC DNA]</scope>
    <source>
        <strain evidence="2 3">Um2</strain>
    </source>
</reference>
<evidence type="ECO:0000313" key="3">
    <source>
        <dbReference type="Proteomes" id="UP001564408"/>
    </source>
</evidence>
<comment type="caution">
    <text evidence="2">The sequence shown here is derived from an EMBL/GenBank/DDBJ whole genome shotgun (WGS) entry which is preliminary data.</text>
</comment>
<accession>A0ABV4BAU7</accession>
<dbReference type="RefSeq" id="WP_369665958.1">
    <property type="nucleotide sequence ID" value="NZ_JBDKXB010000003.1"/>
</dbReference>
<protein>
    <submittedName>
        <fullName evidence="2">Uncharacterized protein</fullName>
    </submittedName>
</protein>
<keyword evidence="3" id="KW-1185">Reference proteome</keyword>
<evidence type="ECO:0000313" key="2">
    <source>
        <dbReference type="EMBL" id="MEY6431579.1"/>
    </source>
</evidence>
<proteinExistence type="predicted"/>
<sequence>MQICAPQEGQPIDPPDVPPTDEDGLPLPEAPSDDETIVGRPGVD</sequence>
<dbReference type="EMBL" id="JBDKXB010000003">
    <property type="protein sequence ID" value="MEY6431579.1"/>
    <property type="molecule type" value="Genomic_DNA"/>
</dbReference>
<organism evidence="2 3">
    <name type="scientific">Thioalkalicoccus limnaeus</name>
    <dbReference type="NCBI Taxonomy" id="120681"/>
    <lineage>
        <taxon>Bacteria</taxon>
        <taxon>Pseudomonadati</taxon>
        <taxon>Pseudomonadota</taxon>
        <taxon>Gammaproteobacteria</taxon>
        <taxon>Chromatiales</taxon>
        <taxon>Chromatiaceae</taxon>
        <taxon>Thioalkalicoccus</taxon>
    </lineage>
</organism>
<dbReference type="Proteomes" id="UP001564408">
    <property type="component" value="Unassembled WGS sequence"/>
</dbReference>